<proteinExistence type="predicted"/>
<evidence type="ECO:0000313" key="3">
    <source>
        <dbReference type="Proteomes" id="UP001500928"/>
    </source>
</evidence>
<name>A0ABP9AB08_9PSEU</name>
<dbReference type="InterPro" id="IPR057767">
    <property type="entry name" value="UGSC-like_dom"/>
</dbReference>
<comment type="caution">
    <text evidence="2">The sequence shown here is derived from an EMBL/GenBank/DDBJ whole genome shotgun (WGS) entry which is preliminary data.</text>
</comment>
<dbReference type="Proteomes" id="UP001500928">
    <property type="component" value="Unassembled WGS sequence"/>
</dbReference>
<sequence length="66" mass="6846">MRSILVVTASFLPLVTAQATARRADPRLVVVDHPVGGLSADELAGRADAAYAGVVAELRSMGEIRG</sequence>
<dbReference type="Pfam" id="PF24696">
    <property type="entry name" value="UGSC"/>
    <property type="match status" value="1"/>
</dbReference>
<gene>
    <name evidence="2" type="ORF">GCM10023200_08010</name>
</gene>
<keyword evidence="3" id="KW-1185">Reference proteome</keyword>
<organism evidence="2 3">
    <name type="scientific">Actinomycetospora chlora</name>
    <dbReference type="NCBI Taxonomy" id="663608"/>
    <lineage>
        <taxon>Bacteria</taxon>
        <taxon>Bacillati</taxon>
        <taxon>Actinomycetota</taxon>
        <taxon>Actinomycetes</taxon>
        <taxon>Pseudonocardiales</taxon>
        <taxon>Pseudonocardiaceae</taxon>
        <taxon>Actinomycetospora</taxon>
    </lineage>
</organism>
<protein>
    <recommendedName>
        <fullName evidence="1">UGSC-like domain-containing protein</fullName>
    </recommendedName>
</protein>
<feature type="domain" description="UGSC-like" evidence="1">
    <location>
        <begin position="3"/>
        <end position="58"/>
    </location>
</feature>
<dbReference type="EMBL" id="BAABHO010000004">
    <property type="protein sequence ID" value="GAA4777538.1"/>
    <property type="molecule type" value="Genomic_DNA"/>
</dbReference>
<reference evidence="3" key="1">
    <citation type="journal article" date="2019" name="Int. J. Syst. Evol. Microbiol.">
        <title>The Global Catalogue of Microorganisms (GCM) 10K type strain sequencing project: providing services to taxonomists for standard genome sequencing and annotation.</title>
        <authorList>
            <consortium name="The Broad Institute Genomics Platform"/>
            <consortium name="The Broad Institute Genome Sequencing Center for Infectious Disease"/>
            <person name="Wu L."/>
            <person name="Ma J."/>
        </authorList>
    </citation>
    <scope>NUCLEOTIDE SEQUENCE [LARGE SCALE GENOMIC DNA]</scope>
    <source>
        <strain evidence="3">JCM 17979</strain>
    </source>
</reference>
<evidence type="ECO:0000313" key="2">
    <source>
        <dbReference type="EMBL" id="GAA4777538.1"/>
    </source>
</evidence>
<accession>A0ABP9AB08</accession>
<evidence type="ECO:0000259" key="1">
    <source>
        <dbReference type="Pfam" id="PF24696"/>
    </source>
</evidence>